<dbReference type="EMBL" id="AUZY01004395">
    <property type="protein sequence ID" value="EQD63658.1"/>
    <property type="molecule type" value="Genomic_DNA"/>
</dbReference>
<evidence type="ECO:0000256" key="1">
    <source>
        <dbReference type="SAM" id="MobiDB-lite"/>
    </source>
</evidence>
<dbReference type="Pfam" id="PF13683">
    <property type="entry name" value="rve_3"/>
    <property type="match status" value="1"/>
</dbReference>
<dbReference type="InterPro" id="IPR050900">
    <property type="entry name" value="Transposase_IS3/IS150/IS904"/>
</dbReference>
<feature type="domain" description="Integrase catalytic" evidence="2">
    <location>
        <begin position="1"/>
        <end position="136"/>
    </location>
</feature>
<organism evidence="3">
    <name type="scientific">mine drainage metagenome</name>
    <dbReference type="NCBI Taxonomy" id="410659"/>
    <lineage>
        <taxon>unclassified sequences</taxon>
        <taxon>metagenomes</taxon>
        <taxon>ecological metagenomes</taxon>
    </lineage>
</organism>
<feature type="compositionally biased region" description="Basic and acidic residues" evidence="1">
    <location>
        <begin position="163"/>
        <end position="180"/>
    </location>
</feature>
<dbReference type="PROSITE" id="PS50994">
    <property type="entry name" value="INTEGRASE"/>
    <property type="match status" value="1"/>
</dbReference>
<name>T1B5E5_9ZZZZ</name>
<dbReference type="InterPro" id="IPR012337">
    <property type="entry name" value="RNaseH-like_sf"/>
</dbReference>
<protein>
    <submittedName>
        <fullName evidence="3">Transposase</fullName>
    </submittedName>
</protein>
<reference evidence="3" key="1">
    <citation type="submission" date="2013-08" db="EMBL/GenBank/DDBJ databases">
        <authorList>
            <person name="Mendez C."/>
            <person name="Richter M."/>
            <person name="Ferrer M."/>
            <person name="Sanchez J."/>
        </authorList>
    </citation>
    <scope>NUCLEOTIDE SEQUENCE</scope>
</reference>
<dbReference type="GO" id="GO:0015074">
    <property type="term" value="P:DNA integration"/>
    <property type="evidence" value="ECO:0007669"/>
    <property type="project" value="InterPro"/>
</dbReference>
<feature type="non-terminal residue" evidence="3">
    <location>
        <position position="1"/>
    </location>
</feature>
<evidence type="ECO:0000259" key="2">
    <source>
        <dbReference type="PROSITE" id="PS50994"/>
    </source>
</evidence>
<dbReference type="InterPro" id="IPR001584">
    <property type="entry name" value="Integrase_cat-core"/>
</dbReference>
<sequence length="180" mass="19975">SRKIVGWEVYAEESSAHAAETIQKTVLRESKRGVSPKIVLHSDNGAPMKGATMLGTLQMLGIRPSFGRPSVSNDNAYSESLFKTLKYRPDYPVANPFDTLEEARKWVSSFTGWYNEEHRHSAIQFVTPSQRHRGEDPGDSGSKGPDLPGSTKAKSPTMVRKNTKLDTHRESDLEPSSKDS</sequence>
<dbReference type="PANTHER" id="PTHR46889">
    <property type="entry name" value="TRANSPOSASE INSF FOR INSERTION SEQUENCE IS3B-RELATED"/>
    <property type="match status" value="1"/>
</dbReference>
<dbReference type="GO" id="GO:0003676">
    <property type="term" value="F:nucleic acid binding"/>
    <property type="evidence" value="ECO:0007669"/>
    <property type="project" value="InterPro"/>
</dbReference>
<feature type="region of interest" description="Disordered" evidence="1">
    <location>
        <begin position="125"/>
        <end position="180"/>
    </location>
</feature>
<dbReference type="SUPFAM" id="SSF53098">
    <property type="entry name" value="Ribonuclease H-like"/>
    <property type="match status" value="1"/>
</dbReference>
<gene>
    <name evidence="3" type="ORF">B1B_06931</name>
</gene>
<dbReference type="PANTHER" id="PTHR46889:SF4">
    <property type="entry name" value="TRANSPOSASE INSO FOR INSERTION SEQUENCE ELEMENT IS911B-RELATED"/>
    <property type="match status" value="1"/>
</dbReference>
<dbReference type="AlphaFoldDB" id="T1B5E5"/>
<comment type="caution">
    <text evidence="3">The sequence shown here is derived from an EMBL/GenBank/DDBJ whole genome shotgun (WGS) entry which is preliminary data.</text>
</comment>
<proteinExistence type="predicted"/>
<reference evidence="3" key="2">
    <citation type="journal article" date="2014" name="ISME J.">
        <title>Microbial stratification in low pH oxic and suboxic macroscopic growths along an acid mine drainage.</title>
        <authorList>
            <person name="Mendez-Garcia C."/>
            <person name="Mesa V."/>
            <person name="Sprenger R.R."/>
            <person name="Richter M."/>
            <person name="Diez M.S."/>
            <person name="Solano J."/>
            <person name="Bargiela R."/>
            <person name="Golyshina O.V."/>
            <person name="Manteca A."/>
            <person name="Ramos J.L."/>
            <person name="Gallego J.R."/>
            <person name="Llorente I."/>
            <person name="Martins Dos Santos V.A."/>
            <person name="Jensen O.N."/>
            <person name="Pelaez A.I."/>
            <person name="Sanchez J."/>
            <person name="Ferrer M."/>
        </authorList>
    </citation>
    <scope>NUCLEOTIDE SEQUENCE</scope>
</reference>
<evidence type="ECO:0000313" key="3">
    <source>
        <dbReference type="EMBL" id="EQD63658.1"/>
    </source>
</evidence>
<dbReference type="Gene3D" id="3.30.420.10">
    <property type="entry name" value="Ribonuclease H-like superfamily/Ribonuclease H"/>
    <property type="match status" value="1"/>
</dbReference>
<accession>T1B5E5</accession>
<dbReference type="InterPro" id="IPR036397">
    <property type="entry name" value="RNaseH_sf"/>
</dbReference>